<name>Q7RBH8_PLAYO</name>
<accession>Q7RBH8</accession>
<protein>
    <submittedName>
        <fullName evidence="1">Uncharacterized protein</fullName>
    </submittedName>
</protein>
<dbReference type="Proteomes" id="UP000008553">
    <property type="component" value="Unassembled WGS sequence"/>
</dbReference>
<dbReference type="InParanoid" id="Q7RBH8"/>
<dbReference type="EMBL" id="AABL01002057">
    <property type="protein sequence ID" value="EAA18326.1"/>
    <property type="molecule type" value="Genomic_DNA"/>
</dbReference>
<organism evidence="1 2">
    <name type="scientific">Plasmodium yoelii yoelii</name>
    <dbReference type="NCBI Taxonomy" id="73239"/>
    <lineage>
        <taxon>Eukaryota</taxon>
        <taxon>Sar</taxon>
        <taxon>Alveolata</taxon>
        <taxon>Apicomplexa</taxon>
        <taxon>Aconoidasida</taxon>
        <taxon>Haemosporida</taxon>
        <taxon>Plasmodiidae</taxon>
        <taxon>Plasmodium</taxon>
        <taxon>Plasmodium (Vinckeia)</taxon>
    </lineage>
</organism>
<gene>
    <name evidence="1" type="ORF">PY06165</name>
</gene>
<reference evidence="1 2" key="1">
    <citation type="journal article" date="2002" name="Nature">
        <title>Genome sequence and comparative analysis of the model rodent malaria parasite Plasmodium yoelii yoelii.</title>
        <authorList>
            <person name="Carlton J.M."/>
            <person name="Angiuoli S.V."/>
            <person name="Suh B.B."/>
            <person name="Kooij T.W."/>
            <person name="Pertea M."/>
            <person name="Silva J.C."/>
            <person name="Ermolaeva M.D."/>
            <person name="Allen J.E."/>
            <person name="Selengut J.D."/>
            <person name="Koo H.L."/>
            <person name="Peterson J.D."/>
            <person name="Pop M."/>
            <person name="Kosack D.S."/>
            <person name="Shumway M.F."/>
            <person name="Bidwell S.L."/>
            <person name="Shallom S.J."/>
            <person name="van Aken S.E."/>
            <person name="Riedmuller S.B."/>
            <person name="Feldblyum T.V."/>
            <person name="Cho J.K."/>
            <person name="Quackenbush J."/>
            <person name="Sedegah M."/>
            <person name="Shoaibi A."/>
            <person name="Cummings L.M."/>
            <person name="Florens L."/>
            <person name="Yates J.R."/>
            <person name="Raine J.D."/>
            <person name="Sinden R.E."/>
            <person name="Harris M.A."/>
            <person name="Cunningham D.A."/>
            <person name="Preiser P.R."/>
            <person name="Bergman L.W."/>
            <person name="Vaidya A.B."/>
            <person name="van Lin L.H."/>
            <person name="Janse C.J."/>
            <person name="Waters A.P."/>
            <person name="Smith H.O."/>
            <person name="White O.R."/>
            <person name="Salzberg S.L."/>
            <person name="Venter J.C."/>
            <person name="Fraser C.M."/>
            <person name="Hoffman S.L."/>
            <person name="Gardner M.J."/>
            <person name="Carucci D.J."/>
        </authorList>
    </citation>
    <scope>NUCLEOTIDE SEQUENCE [LARGE SCALE GENOMIC DNA]</scope>
    <source>
        <strain evidence="1 2">17XNL</strain>
    </source>
</reference>
<comment type="caution">
    <text evidence="1">The sequence shown here is derived from an EMBL/GenBank/DDBJ whole genome shotgun (WGS) entry which is preliminary data.</text>
</comment>
<dbReference type="AlphaFoldDB" id="Q7RBH8"/>
<sequence length="265" mass="30717">MVSSSMINGDIPLAKNACVIRPKVNVNLHISLKNRKNAKNGAANVSHNLQRHVEKRINERSLYYAAKEKYYRNKGKKYDKLRQSVECGESHILKEYYHSRNRVKRCSRKHKKHNYEKCSVCKSLVQRYLVLGENANEIVEKINEKTNDSMCNSICNADRNSKMNELIKGEVEENYSTTKRITPAAPVRKFDIAENIKNDDVTRLSKNESNLDINNEKDLNSYNLSNMKHIVLSHDKKLGDTYIISNKDIPDLENRVEQKDNSYQL</sequence>
<feature type="non-terminal residue" evidence="1">
    <location>
        <position position="265"/>
    </location>
</feature>
<dbReference type="PaxDb" id="73239-Q7RBH8"/>
<evidence type="ECO:0000313" key="2">
    <source>
        <dbReference type="Proteomes" id="UP000008553"/>
    </source>
</evidence>
<evidence type="ECO:0000313" key="1">
    <source>
        <dbReference type="EMBL" id="EAA18326.1"/>
    </source>
</evidence>
<dbReference type="STRING" id="73239.Q7RBH8"/>
<keyword evidence="2" id="KW-1185">Reference proteome</keyword>
<proteinExistence type="predicted"/>